<dbReference type="RefSeq" id="WP_153431544.1">
    <property type="nucleotide sequence ID" value="NZ_WIPH01000038.1"/>
</dbReference>
<dbReference type="AlphaFoldDB" id="A0A7X1VPK9"/>
<keyword evidence="3" id="KW-1185">Reference proteome</keyword>
<gene>
    <name evidence="2" type="ORF">GFJ39_12085</name>
</gene>
<keyword evidence="1" id="KW-1133">Transmembrane helix</keyword>
<feature type="transmembrane region" description="Helical" evidence="1">
    <location>
        <begin position="41"/>
        <end position="62"/>
    </location>
</feature>
<keyword evidence="1" id="KW-0472">Membrane</keyword>
<evidence type="ECO:0000313" key="2">
    <source>
        <dbReference type="EMBL" id="MQR99911.1"/>
    </source>
</evidence>
<reference evidence="2 3" key="1">
    <citation type="submission" date="2019-10" db="EMBL/GenBank/DDBJ databases">
        <title>Gluconobacter aidae sp. nov., a novel species of acetic acid bacteria isolated in Thailand.</title>
        <authorList>
            <person name="Yukphan P."/>
            <person name="Charoenyingcharoen P."/>
            <person name="Malimas S."/>
            <person name="Muramatsu Y."/>
            <person name="Nakagawa Y."/>
            <person name="Tanasupawat S."/>
            <person name="Yamada Y."/>
        </authorList>
    </citation>
    <scope>NUCLEOTIDE SEQUENCE [LARGE SCALE GENOMIC DNA]</scope>
    <source>
        <strain evidence="2 3">AC10</strain>
    </source>
</reference>
<protein>
    <submittedName>
        <fullName evidence="2">Uncharacterized protein</fullName>
    </submittedName>
</protein>
<accession>A0A7X1VPK9</accession>
<name>A0A7X1VPK9_9PROT</name>
<dbReference type="EMBL" id="WIPH01000038">
    <property type="protein sequence ID" value="MQR99911.1"/>
    <property type="molecule type" value="Genomic_DNA"/>
</dbReference>
<evidence type="ECO:0000313" key="3">
    <source>
        <dbReference type="Proteomes" id="UP000432209"/>
    </source>
</evidence>
<proteinExistence type="predicted"/>
<sequence>MAHPDPAPGPAGNDLERLMLAAREAQALNPVEDVAEKAPNLFLWAAIAVILVLTSLAIHFFWPAS</sequence>
<organism evidence="2 3">
    <name type="scientific">Gluconobacter aidae</name>
    <dbReference type="NCBI Taxonomy" id="2662454"/>
    <lineage>
        <taxon>Bacteria</taxon>
        <taxon>Pseudomonadati</taxon>
        <taxon>Pseudomonadota</taxon>
        <taxon>Alphaproteobacteria</taxon>
        <taxon>Acetobacterales</taxon>
        <taxon>Acetobacteraceae</taxon>
        <taxon>Gluconobacter</taxon>
    </lineage>
</organism>
<keyword evidence="1" id="KW-0812">Transmembrane</keyword>
<evidence type="ECO:0000256" key="1">
    <source>
        <dbReference type="SAM" id="Phobius"/>
    </source>
</evidence>
<comment type="caution">
    <text evidence="2">The sequence shown here is derived from an EMBL/GenBank/DDBJ whole genome shotgun (WGS) entry which is preliminary data.</text>
</comment>
<dbReference type="Proteomes" id="UP000432209">
    <property type="component" value="Unassembled WGS sequence"/>
</dbReference>